<accession>A0A1D1YL44</accession>
<name>A0A1D1YL44_9ARAE</name>
<feature type="non-terminal residue" evidence="1">
    <location>
        <position position="1"/>
    </location>
</feature>
<gene>
    <name evidence="1" type="ORF">g.123764</name>
</gene>
<dbReference type="EMBL" id="GDJX01012604">
    <property type="protein sequence ID" value="JAT55332.1"/>
    <property type="molecule type" value="Transcribed_RNA"/>
</dbReference>
<protein>
    <submittedName>
        <fullName evidence="1">Uncharacterized protein</fullName>
    </submittedName>
</protein>
<dbReference type="AlphaFoldDB" id="A0A1D1YL44"/>
<reference evidence="1" key="1">
    <citation type="submission" date="2015-07" db="EMBL/GenBank/DDBJ databases">
        <title>Transcriptome Assembly of Anthurium amnicola.</title>
        <authorList>
            <person name="Suzuki J."/>
        </authorList>
    </citation>
    <scope>NUCLEOTIDE SEQUENCE</scope>
</reference>
<proteinExistence type="predicted"/>
<sequence length="240" mass="25785">SSFFRCSPVGCLVTQRDGDGGGQKEPAVLFCSLEGVGSSLTGGGWAGRMPGVLERLGRRRVPELPHLGLRLRGLQASPGLLLQHLWGLHLAAAAAHGWSPDAAVTCKQLLHPLPSQHQQGALVVAYHSKQPLRCRASLRHGALFVAYHCKQPLRCRASLRHGALFVAYHCKQPLRCRASLRHGALSIADDIRREAAPRRATSESGCGNFPVTAPLCNQLLGGQASQYYQCLGSSCPHLTP</sequence>
<evidence type="ECO:0000313" key="1">
    <source>
        <dbReference type="EMBL" id="JAT55332.1"/>
    </source>
</evidence>
<organism evidence="1">
    <name type="scientific">Anthurium amnicola</name>
    <dbReference type="NCBI Taxonomy" id="1678845"/>
    <lineage>
        <taxon>Eukaryota</taxon>
        <taxon>Viridiplantae</taxon>
        <taxon>Streptophyta</taxon>
        <taxon>Embryophyta</taxon>
        <taxon>Tracheophyta</taxon>
        <taxon>Spermatophyta</taxon>
        <taxon>Magnoliopsida</taxon>
        <taxon>Liliopsida</taxon>
        <taxon>Araceae</taxon>
        <taxon>Pothoideae</taxon>
        <taxon>Potheae</taxon>
        <taxon>Anthurium</taxon>
    </lineage>
</organism>